<evidence type="ECO:0000259" key="3">
    <source>
        <dbReference type="PROSITE" id="PS50011"/>
    </source>
</evidence>
<feature type="domain" description="Protein kinase" evidence="3">
    <location>
        <begin position="203"/>
        <end position="504"/>
    </location>
</feature>
<proteinExistence type="predicted"/>
<dbReference type="InterPro" id="IPR056561">
    <property type="entry name" value="NFP_LYK_LysM1"/>
</dbReference>
<keyword evidence="1" id="KW-0812">Transmembrane</keyword>
<evidence type="ECO:0000313" key="5">
    <source>
        <dbReference type="Proteomes" id="UP000594261"/>
    </source>
</evidence>
<dbReference type="InterPro" id="IPR000719">
    <property type="entry name" value="Prot_kinase_dom"/>
</dbReference>
<keyword evidence="2" id="KW-0732">Signal</keyword>
<protein>
    <recommendedName>
        <fullName evidence="3">Protein kinase domain-containing protein</fullName>
    </recommendedName>
</protein>
<dbReference type="OMA" id="LKCACPD"/>
<dbReference type="Proteomes" id="UP000594261">
    <property type="component" value="Chromosome 1"/>
</dbReference>
<keyword evidence="5" id="KW-1185">Reference proteome</keyword>
<sequence>MIYLWFVIWICINSCFTQQYYDPSDCSSEPRNGSRYECQYSFQNSCTTFLVYRANRYFQTISSISDLFNLNSSEVLQQNSVTSSDERLKPDREVLVPINCFCSDRFFQANVSYKVLSNTIFSEIACGVLEGLLKSPILNGANPSQGKQPEFGSELQVPLRCACPDNFTTKPKPTVFPNTAVLILLTKVPVMDFSVPDPPPPTPAFLPTISNGKKPKSTKSRNLYMAISIAGAILVLVALVACGIKALKKLKGEKFMFRSSLISCSQVRSSPRSANSCLSPDILVEIKYSLFMYSIEDLKKATRDFSEENKIGGEVYKGLINNVEVMIQPTRRTQIAFDIATGLHYLHYCTFLPLAHLSLSSTNIFVTTNWRAKLVNIGTSAAVGPVKEMDSKDSVRGWVAPEYLHHGSTSEKVDIFAFGVILLGLISAWEDLDGKSFKESITFLGGASEGGCFEKLRNFMDPSLKDDYPLAEALCLAVLAKACLEDDPLHRPTMDDIMKVLARMV</sequence>
<accession>A0A7N2QXH7</accession>
<dbReference type="InParanoid" id="A0A7N2QXH7"/>
<name>A0A7N2QXH7_QUELO</name>
<feature type="signal peptide" evidence="2">
    <location>
        <begin position="1"/>
        <end position="17"/>
    </location>
</feature>
<dbReference type="PANTHER" id="PTHR45927">
    <property type="entry name" value="LYSM-DOMAIN RECEPTOR-LIKE KINASE-RELATED"/>
    <property type="match status" value="1"/>
</dbReference>
<dbReference type="SUPFAM" id="SSF56112">
    <property type="entry name" value="Protein kinase-like (PK-like)"/>
    <property type="match status" value="1"/>
</dbReference>
<reference evidence="4" key="2">
    <citation type="submission" date="2021-01" db="UniProtKB">
        <authorList>
            <consortium name="EnsemblPlants"/>
        </authorList>
    </citation>
    <scope>IDENTIFICATION</scope>
</reference>
<dbReference type="GO" id="GO:0004672">
    <property type="term" value="F:protein kinase activity"/>
    <property type="evidence" value="ECO:0007669"/>
    <property type="project" value="InterPro"/>
</dbReference>
<feature type="transmembrane region" description="Helical" evidence="1">
    <location>
        <begin position="223"/>
        <end position="247"/>
    </location>
</feature>
<dbReference type="GO" id="GO:0005524">
    <property type="term" value="F:ATP binding"/>
    <property type="evidence" value="ECO:0007669"/>
    <property type="project" value="InterPro"/>
</dbReference>
<dbReference type="Pfam" id="PF00069">
    <property type="entry name" value="Pkinase"/>
    <property type="match status" value="1"/>
</dbReference>
<dbReference type="AlphaFoldDB" id="A0A7N2QXH7"/>
<dbReference type="Pfam" id="PF23446">
    <property type="entry name" value="LysM1_NFP_LYK"/>
    <property type="match status" value="1"/>
</dbReference>
<feature type="chain" id="PRO_5029580299" description="Protein kinase domain-containing protein" evidence="2">
    <location>
        <begin position="18"/>
        <end position="505"/>
    </location>
</feature>
<evidence type="ECO:0000256" key="2">
    <source>
        <dbReference type="SAM" id="SignalP"/>
    </source>
</evidence>
<organism evidence="4 5">
    <name type="scientific">Quercus lobata</name>
    <name type="common">Valley oak</name>
    <dbReference type="NCBI Taxonomy" id="97700"/>
    <lineage>
        <taxon>Eukaryota</taxon>
        <taxon>Viridiplantae</taxon>
        <taxon>Streptophyta</taxon>
        <taxon>Embryophyta</taxon>
        <taxon>Tracheophyta</taxon>
        <taxon>Spermatophyta</taxon>
        <taxon>Magnoliopsida</taxon>
        <taxon>eudicotyledons</taxon>
        <taxon>Gunneridae</taxon>
        <taxon>Pentapetalae</taxon>
        <taxon>rosids</taxon>
        <taxon>fabids</taxon>
        <taxon>Fagales</taxon>
        <taxon>Fagaceae</taxon>
        <taxon>Quercus</taxon>
    </lineage>
</organism>
<dbReference type="EMBL" id="LRBV02000001">
    <property type="status" value="NOT_ANNOTATED_CDS"/>
    <property type="molecule type" value="Genomic_DNA"/>
</dbReference>
<keyword evidence="1" id="KW-1133">Transmembrane helix</keyword>
<dbReference type="Pfam" id="PF23472">
    <property type="entry name" value="LysM2_CERK1_LYK3_4_5"/>
    <property type="match status" value="1"/>
</dbReference>
<dbReference type="PROSITE" id="PS50011">
    <property type="entry name" value="PROTEIN_KINASE_DOM"/>
    <property type="match status" value="1"/>
</dbReference>
<evidence type="ECO:0000256" key="1">
    <source>
        <dbReference type="SAM" id="Phobius"/>
    </source>
</evidence>
<evidence type="ECO:0000313" key="4">
    <source>
        <dbReference type="EnsemblPlants" id="QL01p021269:mrna"/>
    </source>
</evidence>
<keyword evidence="1" id="KW-0472">Membrane</keyword>
<reference evidence="4 5" key="1">
    <citation type="journal article" date="2016" name="G3 (Bethesda)">
        <title>First Draft Assembly and Annotation of the Genome of a California Endemic Oak Quercus lobata Nee (Fagaceae).</title>
        <authorList>
            <person name="Sork V.L."/>
            <person name="Fitz-Gibbon S.T."/>
            <person name="Puiu D."/>
            <person name="Crepeau M."/>
            <person name="Gugger P.F."/>
            <person name="Sherman R."/>
            <person name="Stevens K."/>
            <person name="Langley C.H."/>
            <person name="Pellegrini M."/>
            <person name="Salzberg S.L."/>
        </authorList>
    </citation>
    <scope>NUCLEOTIDE SEQUENCE [LARGE SCALE GENOMIC DNA]</scope>
    <source>
        <strain evidence="4 5">cv. SW786</strain>
    </source>
</reference>
<dbReference type="Gramene" id="QL01p021269:mrna">
    <property type="protein sequence ID" value="QL01p021269:mrna"/>
    <property type="gene ID" value="QL01p021269"/>
</dbReference>
<dbReference type="PANTHER" id="PTHR45927:SF10">
    <property type="entry name" value="LYSM-DOMAIN RECEPTOR-LIKE KINASE"/>
    <property type="match status" value="1"/>
</dbReference>
<dbReference type="InterPro" id="IPR011009">
    <property type="entry name" value="Kinase-like_dom_sf"/>
</dbReference>
<dbReference type="InterPro" id="IPR052611">
    <property type="entry name" value="Plant_RLK_LysM"/>
</dbReference>
<dbReference type="EnsemblPlants" id="QL01p021269:mrna">
    <property type="protein sequence ID" value="QL01p021269:mrna"/>
    <property type="gene ID" value="QL01p021269"/>
</dbReference>
<dbReference type="Gene3D" id="1.10.510.10">
    <property type="entry name" value="Transferase(Phosphotransferase) domain 1"/>
    <property type="match status" value="1"/>
</dbReference>
<dbReference type="InterPro" id="IPR056562">
    <property type="entry name" value="LysM2_CERK1_LYK3_4_5"/>
</dbReference>